<evidence type="ECO:0000313" key="2">
    <source>
        <dbReference type="Proteomes" id="UP001234297"/>
    </source>
</evidence>
<accession>A0ACC2KM52</accession>
<proteinExistence type="predicted"/>
<comment type="caution">
    <text evidence="1">The sequence shown here is derived from an EMBL/GenBank/DDBJ whole genome shotgun (WGS) entry which is preliminary data.</text>
</comment>
<evidence type="ECO:0000313" key="1">
    <source>
        <dbReference type="EMBL" id="KAJ8622249.1"/>
    </source>
</evidence>
<name>A0ACC2KM52_PERAE</name>
<keyword evidence="2" id="KW-1185">Reference proteome</keyword>
<gene>
    <name evidence="1" type="ORF">MRB53_030778</name>
</gene>
<dbReference type="Proteomes" id="UP001234297">
    <property type="component" value="Chromosome 10"/>
</dbReference>
<protein>
    <submittedName>
        <fullName evidence="1">Uncharacterized protein</fullName>
    </submittedName>
</protein>
<reference evidence="1 2" key="1">
    <citation type="journal article" date="2022" name="Hortic Res">
        <title>A haplotype resolved chromosomal level avocado genome allows analysis of novel avocado genes.</title>
        <authorList>
            <person name="Nath O."/>
            <person name="Fletcher S.J."/>
            <person name="Hayward A."/>
            <person name="Shaw L.M."/>
            <person name="Masouleh A.K."/>
            <person name="Furtado A."/>
            <person name="Henry R.J."/>
            <person name="Mitter N."/>
        </authorList>
    </citation>
    <scope>NUCLEOTIDE SEQUENCE [LARGE SCALE GENOMIC DNA]</scope>
    <source>
        <strain evidence="2">cv. Hass</strain>
    </source>
</reference>
<organism evidence="1 2">
    <name type="scientific">Persea americana</name>
    <name type="common">Avocado</name>
    <dbReference type="NCBI Taxonomy" id="3435"/>
    <lineage>
        <taxon>Eukaryota</taxon>
        <taxon>Viridiplantae</taxon>
        <taxon>Streptophyta</taxon>
        <taxon>Embryophyta</taxon>
        <taxon>Tracheophyta</taxon>
        <taxon>Spermatophyta</taxon>
        <taxon>Magnoliopsida</taxon>
        <taxon>Magnoliidae</taxon>
        <taxon>Laurales</taxon>
        <taxon>Lauraceae</taxon>
        <taxon>Persea</taxon>
    </lineage>
</organism>
<sequence length="335" mass="38082">MSSNKMFAVLAVSQPRQHACFYTVTEDQKHLWHCRYGHLNFQGLRTLHQKQMVKGLPQLKTPSKDRSWDWDKKHKEVILVDLKWGENENEKESAAENEEEGVAENEEEAFADLNNDIGGELNGGRNRRPLVWMEDYETGEGFSEEDDGMAQFVMFAAADPVKFEEAVKNEKWRKAMDSEIKAIEKNGDQDDRKSTSGYVFLLSSGAISWSSKKQPIVTLSTIEAEFVAAASCACQVVWLRRIMEMLGKKQNMPTIVHCDSSSAIKLAKNPVMHGRSKHIDILFHFLRELTKAGTVEMVHCNSQDQAVDMMTKPLKLDAFLKLRRMLGVCPEPCIN</sequence>
<dbReference type="EMBL" id="CM056818">
    <property type="protein sequence ID" value="KAJ8622249.1"/>
    <property type="molecule type" value="Genomic_DNA"/>
</dbReference>